<keyword evidence="4" id="KW-0067">ATP-binding</keyword>
<evidence type="ECO:0000259" key="8">
    <source>
        <dbReference type="PROSITE" id="PS50893"/>
    </source>
</evidence>
<feature type="transmembrane region" description="Helical" evidence="7">
    <location>
        <begin position="21"/>
        <end position="44"/>
    </location>
</feature>
<evidence type="ECO:0000256" key="5">
    <source>
        <dbReference type="ARBA" id="ARBA00022989"/>
    </source>
</evidence>
<feature type="non-terminal residue" evidence="10">
    <location>
        <position position="762"/>
    </location>
</feature>
<dbReference type="PANTHER" id="PTHR24221:SF590">
    <property type="entry name" value="COMPONENT LINKED WITH THE ASSEMBLY OF CYTOCHROME' TRANSPORT TRANSMEMBRANE ATP-BINDING PROTEIN ABC TRANSPORTER CYDD-RELATED"/>
    <property type="match status" value="1"/>
</dbReference>
<keyword evidence="3" id="KW-0547">Nucleotide-binding</keyword>
<organism evidence="10 11">
    <name type="scientific">Nocardioides plantarum</name>
    <dbReference type="NCBI Taxonomy" id="29299"/>
    <lineage>
        <taxon>Bacteria</taxon>
        <taxon>Bacillati</taxon>
        <taxon>Actinomycetota</taxon>
        <taxon>Actinomycetes</taxon>
        <taxon>Propionibacteriales</taxon>
        <taxon>Nocardioidaceae</taxon>
        <taxon>Nocardioides</taxon>
    </lineage>
</organism>
<dbReference type="SUPFAM" id="SSF52540">
    <property type="entry name" value="P-loop containing nucleoside triphosphate hydrolases"/>
    <property type="match status" value="1"/>
</dbReference>
<dbReference type="SMART" id="SM00382">
    <property type="entry name" value="AAA"/>
    <property type="match status" value="1"/>
</dbReference>
<dbReference type="EMBL" id="JBHMDG010000028">
    <property type="protein sequence ID" value="MFB9315029.1"/>
    <property type="molecule type" value="Genomic_DNA"/>
</dbReference>
<keyword evidence="11" id="KW-1185">Reference proteome</keyword>
<dbReference type="PROSITE" id="PS50929">
    <property type="entry name" value="ABC_TM1F"/>
    <property type="match status" value="2"/>
</dbReference>
<keyword evidence="6 7" id="KW-0472">Membrane</keyword>
<feature type="transmembrane region" description="Helical" evidence="7">
    <location>
        <begin position="233"/>
        <end position="257"/>
    </location>
</feature>
<reference evidence="10 11" key="1">
    <citation type="submission" date="2024-09" db="EMBL/GenBank/DDBJ databases">
        <authorList>
            <person name="Sun Q."/>
            <person name="Mori K."/>
        </authorList>
    </citation>
    <scope>NUCLEOTIDE SEQUENCE [LARGE SCALE GENOMIC DNA]</scope>
    <source>
        <strain evidence="10 11">JCM 9626</strain>
    </source>
</reference>
<feature type="domain" description="ABC transmembrane type-1" evidence="9">
    <location>
        <begin position="21"/>
        <end position="299"/>
    </location>
</feature>
<name>A0ABV5KE70_9ACTN</name>
<feature type="transmembrane region" description="Helical" evidence="7">
    <location>
        <begin position="604"/>
        <end position="622"/>
    </location>
</feature>
<feature type="transmembrane region" description="Helical" evidence="7">
    <location>
        <begin position="131"/>
        <end position="151"/>
    </location>
</feature>
<dbReference type="Gene3D" id="1.20.1560.10">
    <property type="entry name" value="ABC transporter type 1, transmembrane domain"/>
    <property type="match status" value="2"/>
</dbReference>
<feature type="transmembrane region" description="Helical" evidence="7">
    <location>
        <begin position="689"/>
        <end position="707"/>
    </location>
</feature>
<evidence type="ECO:0000256" key="7">
    <source>
        <dbReference type="SAM" id="Phobius"/>
    </source>
</evidence>
<dbReference type="Proteomes" id="UP001589750">
    <property type="component" value="Unassembled WGS sequence"/>
</dbReference>
<comment type="subcellular location">
    <subcellularLocation>
        <location evidence="1">Cell membrane</location>
        <topology evidence="1">Multi-pass membrane protein</topology>
    </subcellularLocation>
</comment>
<evidence type="ECO:0000256" key="6">
    <source>
        <dbReference type="ARBA" id="ARBA00023136"/>
    </source>
</evidence>
<feature type="transmembrane region" description="Helical" evidence="7">
    <location>
        <begin position="572"/>
        <end position="598"/>
    </location>
</feature>
<evidence type="ECO:0000259" key="9">
    <source>
        <dbReference type="PROSITE" id="PS50929"/>
    </source>
</evidence>
<dbReference type="NCBIfam" id="TIGR02857">
    <property type="entry name" value="CydD"/>
    <property type="match status" value="1"/>
</dbReference>
<dbReference type="Pfam" id="PF00664">
    <property type="entry name" value="ABC_membrane"/>
    <property type="match status" value="1"/>
</dbReference>
<gene>
    <name evidence="10" type="primary">cydD</name>
    <name evidence="10" type="ORF">ACFFRI_18375</name>
</gene>
<dbReference type="InterPro" id="IPR017871">
    <property type="entry name" value="ABC_transporter-like_CS"/>
</dbReference>
<feature type="transmembrane region" description="Helical" evidence="7">
    <location>
        <begin position="157"/>
        <end position="177"/>
    </location>
</feature>
<evidence type="ECO:0000256" key="2">
    <source>
        <dbReference type="ARBA" id="ARBA00022692"/>
    </source>
</evidence>
<evidence type="ECO:0000256" key="4">
    <source>
        <dbReference type="ARBA" id="ARBA00022840"/>
    </source>
</evidence>
<dbReference type="InterPro" id="IPR039421">
    <property type="entry name" value="Type_1_exporter"/>
</dbReference>
<dbReference type="CDD" id="cd03228">
    <property type="entry name" value="ABCC_MRP_Like"/>
    <property type="match status" value="1"/>
</dbReference>
<dbReference type="RefSeq" id="WP_379142383.1">
    <property type="nucleotide sequence ID" value="NZ_JBHMDG010000028.1"/>
</dbReference>
<dbReference type="InterPro" id="IPR003439">
    <property type="entry name" value="ABC_transporter-like_ATP-bd"/>
</dbReference>
<evidence type="ECO:0000313" key="10">
    <source>
        <dbReference type="EMBL" id="MFB9315029.1"/>
    </source>
</evidence>
<feature type="transmembrane region" description="Helical" evidence="7">
    <location>
        <begin position="56"/>
        <end position="82"/>
    </location>
</feature>
<dbReference type="InterPro" id="IPR003593">
    <property type="entry name" value="AAA+_ATPase"/>
</dbReference>
<dbReference type="SUPFAM" id="SSF90123">
    <property type="entry name" value="ABC transporter transmembrane region"/>
    <property type="match status" value="2"/>
</dbReference>
<comment type="caution">
    <text evidence="10">The sequence shown here is derived from an EMBL/GenBank/DDBJ whole genome shotgun (WGS) entry which is preliminary data.</text>
</comment>
<dbReference type="InterPro" id="IPR011527">
    <property type="entry name" value="ABC1_TM_dom"/>
</dbReference>
<dbReference type="CDD" id="cd18584">
    <property type="entry name" value="ABC_6TM_AarD_CydD"/>
    <property type="match status" value="1"/>
</dbReference>
<dbReference type="Gene3D" id="3.40.50.300">
    <property type="entry name" value="P-loop containing nucleotide triphosphate hydrolases"/>
    <property type="match status" value="1"/>
</dbReference>
<protein>
    <submittedName>
        <fullName evidence="10">Thiol reductant ABC exporter subunit CydD</fullName>
    </submittedName>
</protein>
<keyword evidence="2 7" id="KW-0812">Transmembrane</keyword>
<evidence type="ECO:0000313" key="11">
    <source>
        <dbReference type="Proteomes" id="UP001589750"/>
    </source>
</evidence>
<dbReference type="InterPro" id="IPR027417">
    <property type="entry name" value="P-loop_NTPase"/>
</dbReference>
<feature type="domain" description="ABC transporter" evidence="8">
    <location>
        <begin position="328"/>
        <end position="549"/>
    </location>
</feature>
<feature type="domain" description="ABC transmembrane type-1" evidence="9">
    <location>
        <begin position="573"/>
        <end position="746"/>
    </location>
</feature>
<evidence type="ECO:0000256" key="1">
    <source>
        <dbReference type="ARBA" id="ARBA00004651"/>
    </source>
</evidence>
<dbReference type="Pfam" id="PF00005">
    <property type="entry name" value="ABC_tran"/>
    <property type="match status" value="1"/>
</dbReference>
<proteinExistence type="predicted"/>
<dbReference type="InterPro" id="IPR014216">
    <property type="entry name" value="ABC_transptr_CydD"/>
</dbReference>
<accession>A0ABV5KE70</accession>
<evidence type="ECO:0000256" key="3">
    <source>
        <dbReference type="ARBA" id="ARBA00022741"/>
    </source>
</evidence>
<dbReference type="PROSITE" id="PS50893">
    <property type="entry name" value="ABC_TRANSPORTER_2"/>
    <property type="match status" value="1"/>
</dbReference>
<keyword evidence="5 7" id="KW-1133">Transmembrane helix</keyword>
<feature type="transmembrane region" description="Helical" evidence="7">
    <location>
        <begin position="713"/>
        <end position="732"/>
    </location>
</feature>
<dbReference type="InterPro" id="IPR036640">
    <property type="entry name" value="ABC1_TM_sf"/>
</dbReference>
<dbReference type="PROSITE" id="PS00211">
    <property type="entry name" value="ABC_TRANSPORTER_1"/>
    <property type="match status" value="1"/>
</dbReference>
<sequence>MKPLDPRVLPHLRPARALLSIVVASGVLGAVLLVAQAYALAGLVVSLVGDGATTPYAVGLACVVAGRALTTYAGYLAAAAAADRVGAHLRTHVMEDALRLDATAHARQRVGELTLLTTRGVAAVEPYLTRYLPALVLAAVLPVLTLAAIAWEDRWAALVVLLTLPLVPVFAALVGLATRDRVDRQWRLLGRLSGHFVDVVRGLPTLVAHRRARAQSARIAEVTDRYRRANRDVLRLAFASSAVLELVATLSVALVAVTVGLRLAGGGLDLHTALVVLLLAPEAYWPLRRVGAEFHAAAEGTATFERIAALAEAVPSPVPVTAGARLALQGVEVTWPGRSVAALAPVSVDLPTRGLVAVTGPSGCGKSTLLAAVLGEVPLSAGRLVVPAASLEEWRASVAWLGQVPWLVAGTVADNVRIGRPDADTADVVAALARVGLPLAPDHPLGEDGRGLSAGQRARLGLARVLVSDRPVVLLDEPTAHVDAATEEVLLGVVRELARERLVVVVAHRPALVAAADRVVELAPVTRLENLRLSGESPTAMTKLRRGGRSFTTDVVNLPTPTTPEIRTRARLAAATVLGVLASTAGVALTATAGWLIVRSSEHPPVLMLMVAIVGVRTFGLARPVLRYVERLVSHDAALRLLAARRVQVYDDLVPLVPGRTGRRGDVLAAVVDDVDAVVDAVVRVRMPVATWLGTTGLVALVSALFLPAAAPVVAATGLVAGGVAWSVALVGGRRHGAARVRARATLSERALATLQDARPLV</sequence>
<dbReference type="PANTHER" id="PTHR24221">
    <property type="entry name" value="ATP-BINDING CASSETTE SUB-FAMILY B"/>
    <property type="match status" value="1"/>
</dbReference>